<dbReference type="EMBL" id="KV417542">
    <property type="protein sequence ID" value="KZP22044.1"/>
    <property type="molecule type" value="Genomic_DNA"/>
</dbReference>
<evidence type="ECO:0000313" key="2">
    <source>
        <dbReference type="Proteomes" id="UP000076532"/>
    </source>
</evidence>
<reference evidence="1 2" key="1">
    <citation type="journal article" date="2016" name="Mol. Biol. Evol.">
        <title>Comparative Genomics of Early-Diverging Mushroom-Forming Fungi Provides Insights into the Origins of Lignocellulose Decay Capabilities.</title>
        <authorList>
            <person name="Nagy L.G."/>
            <person name="Riley R."/>
            <person name="Tritt A."/>
            <person name="Adam C."/>
            <person name="Daum C."/>
            <person name="Floudas D."/>
            <person name="Sun H."/>
            <person name="Yadav J.S."/>
            <person name="Pangilinan J."/>
            <person name="Larsson K.H."/>
            <person name="Matsuura K."/>
            <person name="Barry K."/>
            <person name="Labutti K."/>
            <person name="Kuo R."/>
            <person name="Ohm R.A."/>
            <person name="Bhattacharya S.S."/>
            <person name="Shirouzu T."/>
            <person name="Yoshinaga Y."/>
            <person name="Martin F.M."/>
            <person name="Grigoriev I.V."/>
            <person name="Hibbett D.S."/>
        </authorList>
    </citation>
    <scope>NUCLEOTIDE SEQUENCE [LARGE SCALE GENOMIC DNA]</scope>
    <source>
        <strain evidence="1 2">CBS 109695</strain>
    </source>
</reference>
<proteinExistence type="predicted"/>
<keyword evidence="2" id="KW-1185">Reference proteome</keyword>
<accession>A0A166KM29</accession>
<sequence>LFDWLRVLYSDLRYQISMDGLLSTEFSSMIGVLTGDSASPDLWNAFMSDFRPPPDADDVVLGGVPIGALVQADDVALPSLSPRGLQGKMNYMWDYSAVKFLVINMTKTLAMIQGAIPRGLAPFTLNGVPVSFTNEYSYVGMTFVSDAMNIFARHYARKEKSARSIANVTFSVESFVGTLPPFQGKRLFNARVDPHLTAGCEVALDIDMRLLAPLQKVQHTFLQRLIGLNPKAMRAFCFSETGVLPLAYRRIILAVRYLQYVLSRPADHLVACALRECELMYSQGAPNWLGDLGVVINRMPAYWTRPLWSPLGLDAESVTLLIADITLAAKSHVQNAIDESSKGALLHGRLHTDENGGAVAEPVAFRLYLSLTNPGHRRALAGLLLADSPLADAQLRYADGRGRRKKIPHEWRLCRFCMTDVEDTLHALFVC</sequence>
<evidence type="ECO:0008006" key="3">
    <source>
        <dbReference type="Google" id="ProtNLM"/>
    </source>
</evidence>
<organism evidence="1 2">
    <name type="scientific">Athelia psychrophila</name>
    <dbReference type="NCBI Taxonomy" id="1759441"/>
    <lineage>
        <taxon>Eukaryota</taxon>
        <taxon>Fungi</taxon>
        <taxon>Dikarya</taxon>
        <taxon>Basidiomycota</taxon>
        <taxon>Agaricomycotina</taxon>
        <taxon>Agaricomycetes</taxon>
        <taxon>Agaricomycetidae</taxon>
        <taxon>Atheliales</taxon>
        <taxon>Atheliaceae</taxon>
        <taxon>Athelia</taxon>
    </lineage>
</organism>
<name>A0A166KM29_9AGAM</name>
<dbReference type="Proteomes" id="UP000076532">
    <property type="component" value="Unassembled WGS sequence"/>
</dbReference>
<protein>
    <recommendedName>
        <fullName evidence="3">Reverse transcriptase domain-containing protein</fullName>
    </recommendedName>
</protein>
<dbReference type="OrthoDB" id="3240817at2759"/>
<feature type="non-terminal residue" evidence="1">
    <location>
        <position position="431"/>
    </location>
</feature>
<dbReference type="STRING" id="436010.A0A166KM29"/>
<dbReference type="AlphaFoldDB" id="A0A166KM29"/>
<gene>
    <name evidence="1" type="ORF">FIBSPDRAFT_690803</name>
</gene>
<evidence type="ECO:0000313" key="1">
    <source>
        <dbReference type="EMBL" id="KZP22044.1"/>
    </source>
</evidence>
<feature type="non-terminal residue" evidence="1">
    <location>
        <position position="1"/>
    </location>
</feature>